<keyword evidence="3" id="KW-0489">Methyltransferase</keyword>
<comment type="catalytic activity">
    <reaction evidence="7">
        <text>a 2'-deoxyadenosine in DNA + S-adenosyl-L-methionine = an N(6)-methyl-2'-deoxyadenosine in DNA + S-adenosyl-L-homocysteine + H(+)</text>
        <dbReference type="Rhea" id="RHEA:15197"/>
        <dbReference type="Rhea" id="RHEA-COMP:12418"/>
        <dbReference type="Rhea" id="RHEA-COMP:12419"/>
        <dbReference type="ChEBI" id="CHEBI:15378"/>
        <dbReference type="ChEBI" id="CHEBI:57856"/>
        <dbReference type="ChEBI" id="CHEBI:59789"/>
        <dbReference type="ChEBI" id="CHEBI:90615"/>
        <dbReference type="ChEBI" id="CHEBI:90616"/>
        <dbReference type="EC" id="2.1.1.72"/>
    </reaction>
</comment>
<evidence type="ECO:0000256" key="5">
    <source>
        <dbReference type="ARBA" id="ARBA00022691"/>
    </source>
</evidence>
<dbReference type="Proteomes" id="UP000247512">
    <property type="component" value="Unassembled WGS sequence"/>
</dbReference>
<dbReference type="EMBL" id="NIRT01000013">
    <property type="protein sequence ID" value="PYD66293.1"/>
    <property type="molecule type" value="Genomic_DNA"/>
</dbReference>
<evidence type="ECO:0000256" key="4">
    <source>
        <dbReference type="ARBA" id="ARBA00022679"/>
    </source>
</evidence>
<gene>
    <name evidence="9" type="ORF">B0W47_16555</name>
    <name evidence="10" type="ORF">B0W47_16855</name>
    <name evidence="11" type="ORF">CDI09_09095</name>
</gene>
<dbReference type="Gene3D" id="3.40.50.150">
    <property type="entry name" value="Vaccinia Virus protein VP39"/>
    <property type="match status" value="1"/>
</dbReference>
<dbReference type="GO" id="GO:0008170">
    <property type="term" value="F:N-methyltransferase activity"/>
    <property type="evidence" value="ECO:0007669"/>
    <property type="project" value="InterPro"/>
</dbReference>
<keyword evidence="13" id="KW-1185">Reference proteome</keyword>
<dbReference type="KEGG" id="kna:B0W47_16855"/>
<evidence type="ECO:0000313" key="9">
    <source>
        <dbReference type="EMBL" id="AQU89193.1"/>
    </source>
</evidence>
<keyword evidence="6" id="KW-0680">Restriction system</keyword>
<organism evidence="9 12">
    <name type="scientific">Komagataeibacter nataicola</name>
    <dbReference type="NCBI Taxonomy" id="265960"/>
    <lineage>
        <taxon>Bacteria</taxon>
        <taxon>Pseudomonadati</taxon>
        <taxon>Pseudomonadota</taxon>
        <taxon>Alphaproteobacteria</taxon>
        <taxon>Acetobacterales</taxon>
        <taxon>Acetobacteraceae</taxon>
        <taxon>Komagataeibacter</taxon>
    </lineage>
</organism>
<dbReference type="AlphaFoldDB" id="A0A9N7H3T1"/>
<dbReference type="InterPro" id="IPR003356">
    <property type="entry name" value="DNA_methylase_A-5"/>
</dbReference>
<dbReference type="PROSITE" id="PS00092">
    <property type="entry name" value="N6_MTASE"/>
    <property type="match status" value="1"/>
</dbReference>
<dbReference type="GO" id="GO:0003677">
    <property type="term" value="F:DNA binding"/>
    <property type="evidence" value="ECO:0007669"/>
    <property type="project" value="InterPro"/>
</dbReference>
<dbReference type="SUPFAM" id="SSF53335">
    <property type="entry name" value="S-adenosyl-L-methionine-dependent methyltransferases"/>
    <property type="match status" value="1"/>
</dbReference>
<evidence type="ECO:0000313" key="10">
    <source>
        <dbReference type="EMBL" id="AQU89249.1"/>
    </source>
</evidence>
<dbReference type="PRINTS" id="PR00507">
    <property type="entry name" value="N12N6MTFRASE"/>
</dbReference>
<accession>A0A9N7H3T1</accession>
<dbReference type="GO" id="GO:0009307">
    <property type="term" value="P:DNA restriction-modification system"/>
    <property type="evidence" value="ECO:0007669"/>
    <property type="project" value="UniProtKB-KW"/>
</dbReference>
<dbReference type="GO" id="GO:0032259">
    <property type="term" value="P:methylation"/>
    <property type="evidence" value="ECO:0007669"/>
    <property type="project" value="UniProtKB-KW"/>
</dbReference>
<keyword evidence="5" id="KW-0949">S-adenosyl-L-methionine</keyword>
<dbReference type="EMBL" id="CP019876">
    <property type="protein sequence ID" value="AQU89193.1"/>
    <property type="molecule type" value="Genomic_DNA"/>
</dbReference>
<dbReference type="PANTHER" id="PTHR42933:SF3">
    <property type="entry name" value="TYPE I RESTRICTION ENZYME MJAVIII METHYLASE SUBUNIT"/>
    <property type="match status" value="1"/>
</dbReference>
<protein>
    <recommendedName>
        <fullName evidence="2">site-specific DNA-methyltransferase (adenine-specific)</fullName>
        <ecNumber evidence="2">2.1.1.72</ecNumber>
    </recommendedName>
</protein>
<dbReference type="EMBL" id="CP019876">
    <property type="protein sequence ID" value="AQU89249.1"/>
    <property type="molecule type" value="Genomic_DNA"/>
</dbReference>
<dbReference type="Pfam" id="PF02384">
    <property type="entry name" value="N6_Mtase"/>
    <property type="match status" value="1"/>
</dbReference>
<name>A0A9N7H3T1_9PROT</name>
<dbReference type="InterPro" id="IPR002052">
    <property type="entry name" value="DNA_methylase_N6_adenine_CS"/>
</dbReference>
<dbReference type="Proteomes" id="UP000189683">
    <property type="component" value="Plasmid pKNA01"/>
</dbReference>
<evidence type="ECO:0000256" key="2">
    <source>
        <dbReference type="ARBA" id="ARBA00011900"/>
    </source>
</evidence>
<comment type="similarity">
    <text evidence="1">Belongs to the N(4)/N(6)-methyltransferase family.</text>
</comment>
<evidence type="ECO:0000256" key="3">
    <source>
        <dbReference type="ARBA" id="ARBA00022603"/>
    </source>
</evidence>
<evidence type="ECO:0000259" key="8">
    <source>
        <dbReference type="Pfam" id="PF02384"/>
    </source>
</evidence>
<sequence length="565" mass="63781">MREDDNMTNGKHEFTFDKLQKVVEKFTDRIRHAGRGNSQDFMPITVGTLMLKRIIDERTHYKRFLIQQLSKEGVTLDAFVEKNNTGKFKVDETALWSFRLDWSDVAQFPGNVEHASEGITYTDMDCIRKHGVGVDNHAYVPVDENGALITMKTGLVKFLANSFRNELFRQLFDVFNFTSLVGQRVSDTDRIVMDDACFDGILSELDPFDFSVHQEDRDIFADVYMELIGNYTGGGGKQSGEFFTPPSIVQNAVRFIRFDRELDNVKIGDPTAGVCTFAIEGVNAFSGGNQSLKDKVEVVVGEKSIRSGVLGATNIYLNGIEKSHVYIGDSITEYPEKLGQFSGKLDYIFANPPYGLKDYGIDHINKKDAVWKYGVPKKGDCEYAFLQVVMDLMNDRGQAVLVMPMNTLFKSSTKAIRKAILETGCVAGIVSLPPKLFQNTDIPVCLWILDKDRPDMSVDGGTPSVMMIDSSRDFKRDGKRNIWTPGSSMNVDAFQIYHEQKNINGYSCMVSYEQIKQSGYRLDTGAYIFNEEEELIDIKKVRNNMRQLTKALFADLYGNKALFNL</sequence>
<keyword evidence="9" id="KW-0614">Plasmid</keyword>
<evidence type="ECO:0000313" key="12">
    <source>
        <dbReference type="Proteomes" id="UP000189683"/>
    </source>
</evidence>
<dbReference type="GO" id="GO:0009007">
    <property type="term" value="F:site-specific DNA-methyltransferase (adenine-specific) activity"/>
    <property type="evidence" value="ECO:0007669"/>
    <property type="project" value="UniProtKB-EC"/>
</dbReference>
<evidence type="ECO:0000256" key="6">
    <source>
        <dbReference type="ARBA" id="ARBA00022747"/>
    </source>
</evidence>
<geneLocation type="plasmid" evidence="12">
    <name>pkna01</name>
</geneLocation>
<geneLocation type="plasmid" evidence="9">
    <name>pKNA01</name>
</geneLocation>
<dbReference type="KEGG" id="kna:B0W47_16555"/>
<dbReference type="EC" id="2.1.1.72" evidence="2"/>
<evidence type="ECO:0000256" key="1">
    <source>
        <dbReference type="ARBA" id="ARBA00006594"/>
    </source>
</evidence>
<dbReference type="PANTHER" id="PTHR42933">
    <property type="entry name" value="SLR6095 PROTEIN"/>
    <property type="match status" value="1"/>
</dbReference>
<reference evidence="9 12" key="1">
    <citation type="submission" date="2017-02" db="EMBL/GenBank/DDBJ databases">
        <title>zhang.</title>
        <authorList>
            <person name="Zhang H."/>
        </authorList>
    </citation>
    <scope>NUCLEOTIDE SEQUENCE [LARGE SCALE GENOMIC DNA]</scope>
    <source>
        <strain evidence="9 12">RZS01</strain>
        <plasmid evidence="9">pKNA01</plasmid>
        <plasmid evidence="12">pkna01</plasmid>
    </source>
</reference>
<evidence type="ECO:0000256" key="7">
    <source>
        <dbReference type="ARBA" id="ARBA00047942"/>
    </source>
</evidence>
<feature type="domain" description="DNA methylase adenine-specific" evidence="8">
    <location>
        <begin position="216"/>
        <end position="534"/>
    </location>
</feature>
<dbReference type="InterPro" id="IPR051537">
    <property type="entry name" value="DNA_Adenine_Mtase"/>
</dbReference>
<proteinExistence type="inferred from homology"/>
<dbReference type="OrthoDB" id="9806213at2"/>
<reference evidence="11 13" key="2">
    <citation type="submission" date="2017-06" db="EMBL/GenBank/DDBJ databases">
        <title>A draft genome sequence of Komagataeibacter nataicola LMG 1536.</title>
        <authorList>
            <person name="Skraban J."/>
            <person name="Cleenwerck I."/>
            <person name="Vandamme P."/>
            <person name="Trcek J."/>
        </authorList>
    </citation>
    <scope>NUCLEOTIDE SEQUENCE [LARGE SCALE GENOMIC DNA]</scope>
    <source>
        <strain evidence="11 13">LMG 1536</strain>
    </source>
</reference>
<dbReference type="InterPro" id="IPR029063">
    <property type="entry name" value="SAM-dependent_MTases_sf"/>
</dbReference>
<evidence type="ECO:0000313" key="13">
    <source>
        <dbReference type="Proteomes" id="UP000247512"/>
    </source>
</evidence>
<evidence type="ECO:0000313" key="11">
    <source>
        <dbReference type="EMBL" id="PYD66293.1"/>
    </source>
</evidence>
<keyword evidence="4" id="KW-0808">Transferase</keyword>